<feature type="region of interest" description="Disordered" evidence="1">
    <location>
        <begin position="1"/>
        <end position="74"/>
    </location>
</feature>
<dbReference type="RefSeq" id="XP_003848565.1">
    <property type="nucleotide sequence ID" value="XM_003848517.1"/>
</dbReference>
<accession>F9XNC2</accession>
<name>F9XNC2_ZYMTI</name>
<evidence type="ECO:0000313" key="2">
    <source>
        <dbReference type="EMBL" id="EGP83541.1"/>
    </source>
</evidence>
<dbReference type="GeneID" id="13396254"/>
<proteinExistence type="predicted"/>
<dbReference type="VEuPathDB" id="FungiDB:ZTRI_11.363"/>
<organism evidence="2 3">
    <name type="scientific">Zymoseptoria tritici (strain CBS 115943 / IPO323)</name>
    <name type="common">Speckled leaf blotch fungus</name>
    <name type="synonym">Septoria tritici</name>
    <dbReference type="NCBI Taxonomy" id="336722"/>
    <lineage>
        <taxon>Eukaryota</taxon>
        <taxon>Fungi</taxon>
        <taxon>Dikarya</taxon>
        <taxon>Ascomycota</taxon>
        <taxon>Pezizomycotina</taxon>
        <taxon>Dothideomycetes</taxon>
        <taxon>Dothideomycetidae</taxon>
        <taxon>Mycosphaerellales</taxon>
        <taxon>Mycosphaerellaceae</taxon>
        <taxon>Zymoseptoria</taxon>
    </lineage>
</organism>
<dbReference type="AlphaFoldDB" id="F9XNC2"/>
<dbReference type="InParanoid" id="F9XNC2"/>
<sequence length="232" mass="25846">MASEPSESGSVSTRTRAKNNQRAGVSPKPKKAKAKKARDEPKVKRHEAVASGSKAGAQLKKSKDAIEFPKDPLPPLKSGQLIRIGHPDELNAQLFTDDYDDIDERSYKKGAIPDLRQAPSRQLNNIIAREYEMRTSIALNHDYAPQPAIPRAPRATDYETIIGTPNKRWKFGKIGADLILPVQVNLYTDWLKARSDNPELVKDYFELQDIDGKSIPWAKQPPEKLAGKALEA</sequence>
<evidence type="ECO:0000313" key="3">
    <source>
        <dbReference type="Proteomes" id="UP000008062"/>
    </source>
</evidence>
<reference evidence="2 3" key="1">
    <citation type="journal article" date="2011" name="PLoS Genet.">
        <title>Finished genome of the fungal wheat pathogen Mycosphaerella graminicola reveals dispensome structure, chromosome plasticity, and stealth pathogenesis.</title>
        <authorList>
            <person name="Goodwin S.B."/>
            <person name="Ben M'barek S."/>
            <person name="Dhillon B."/>
            <person name="Wittenberg A.H.J."/>
            <person name="Crane C.F."/>
            <person name="Hane J.K."/>
            <person name="Foster A.J."/>
            <person name="Van der Lee T.A.J."/>
            <person name="Grimwood J."/>
            <person name="Aerts A."/>
            <person name="Antoniw J."/>
            <person name="Bailey A."/>
            <person name="Bluhm B."/>
            <person name="Bowler J."/>
            <person name="Bristow J."/>
            <person name="van der Burgt A."/>
            <person name="Canto-Canche B."/>
            <person name="Churchill A.C.L."/>
            <person name="Conde-Ferraez L."/>
            <person name="Cools H.J."/>
            <person name="Coutinho P.M."/>
            <person name="Csukai M."/>
            <person name="Dehal P."/>
            <person name="De Wit P."/>
            <person name="Donzelli B."/>
            <person name="van de Geest H.C."/>
            <person name="van Ham R.C.H.J."/>
            <person name="Hammond-Kosack K.E."/>
            <person name="Henrissat B."/>
            <person name="Kilian A."/>
            <person name="Kobayashi A.K."/>
            <person name="Koopmann E."/>
            <person name="Kourmpetis Y."/>
            <person name="Kuzniar A."/>
            <person name="Lindquist E."/>
            <person name="Lombard V."/>
            <person name="Maliepaard C."/>
            <person name="Martins N."/>
            <person name="Mehrabi R."/>
            <person name="Nap J.P.H."/>
            <person name="Ponomarenko A."/>
            <person name="Rudd J.J."/>
            <person name="Salamov A."/>
            <person name="Schmutz J."/>
            <person name="Schouten H.J."/>
            <person name="Shapiro H."/>
            <person name="Stergiopoulos I."/>
            <person name="Torriani S.F.F."/>
            <person name="Tu H."/>
            <person name="de Vries R.P."/>
            <person name="Waalwijk C."/>
            <person name="Ware S.B."/>
            <person name="Wiebenga A."/>
            <person name="Zwiers L.-H."/>
            <person name="Oliver R.P."/>
            <person name="Grigoriev I.V."/>
            <person name="Kema G.H.J."/>
        </authorList>
    </citation>
    <scope>NUCLEOTIDE SEQUENCE [LARGE SCALE GENOMIC DNA]</scope>
    <source>
        <strain evidence="3">CBS 115943 / IPO323</strain>
    </source>
</reference>
<evidence type="ECO:0000256" key="1">
    <source>
        <dbReference type="SAM" id="MobiDB-lite"/>
    </source>
</evidence>
<dbReference type="HOGENOM" id="CLU_1195681_0_0_1"/>
<gene>
    <name evidence="2" type="ORF">MYCGRDRAFT_96736</name>
</gene>
<protein>
    <submittedName>
        <fullName evidence="2">Uncharacterized protein</fullName>
    </submittedName>
</protein>
<dbReference type="EMBL" id="CM001206">
    <property type="protein sequence ID" value="EGP83541.1"/>
    <property type="molecule type" value="Genomic_DNA"/>
</dbReference>
<keyword evidence="3" id="KW-1185">Reference proteome</keyword>
<dbReference type="Proteomes" id="UP000008062">
    <property type="component" value="Chromosome 11"/>
</dbReference>
<feature type="compositionally biased region" description="Basic and acidic residues" evidence="1">
    <location>
        <begin position="37"/>
        <end position="48"/>
    </location>
</feature>
<feature type="compositionally biased region" description="Basic and acidic residues" evidence="1">
    <location>
        <begin position="61"/>
        <end position="70"/>
    </location>
</feature>
<dbReference type="KEGG" id="ztr:MYCGRDRAFT_96736"/>
<feature type="compositionally biased region" description="Polar residues" evidence="1">
    <location>
        <begin position="1"/>
        <end position="23"/>
    </location>
</feature>